<dbReference type="KEGG" id="ttk:TST_1219"/>
<dbReference type="GO" id="GO:0097367">
    <property type="term" value="F:carbohydrate derivative binding"/>
    <property type="evidence" value="ECO:0007669"/>
    <property type="project" value="InterPro"/>
</dbReference>
<evidence type="ECO:0000256" key="3">
    <source>
        <dbReference type="ARBA" id="ARBA00023122"/>
    </source>
</evidence>
<proteinExistence type="inferred from homology"/>
<dbReference type="OrthoDB" id="9762536at2"/>
<evidence type="ECO:0000256" key="6">
    <source>
        <dbReference type="PIRSR" id="PIRSR004692-3"/>
    </source>
</evidence>
<evidence type="ECO:0000256" key="2">
    <source>
        <dbReference type="ARBA" id="ARBA00022737"/>
    </source>
</evidence>
<dbReference type="InterPro" id="IPR046348">
    <property type="entry name" value="SIS_dom_sf"/>
</dbReference>
<dbReference type="NCBIfam" id="TIGR00393">
    <property type="entry name" value="kpsF"/>
    <property type="match status" value="1"/>
</dbReference>
<dbReference type="CDD" id="cd04604">
    <property type="entry name" value="CBS_pair_SIS_assoc"/>
    <property type="match status" value="1"/>
</dbReference>
<evidence type="ECO:0000259" key="8">
    <source>
        <dbReference type="PROSITE" id="PS51371"/>
    </source>
</evidence>
<evidence type="ECO:0000256" key="1">
    <source>
        <dbReference type="ARBA" id="ARBA00008165"/>
    </source>
</evidence>
<organism evidence="10 11">
    <name type="scientific">Thermosulfidibacter takaii (strain DSM 17441 / JCM 13301 / NBRC 103674 / ABI70S6)</name>
    <dbReference type="NCBI Taxonomy" id="1298851"/>
    <lineage>
        <taxon>Bacteria</taxon>
        <taxon>Pseudomonadati</taxon>
        <taxon>Thermosulfidibacterota</taxon>
        <taxon>Thermosulfidibacteria</taxon>
        <taxon>Thermosulfidibacterales</taxon>
        <taxon>Thermosulfidibacteraceae</taxon>
    </lineage>
</organism>
<evidence type="ECO:0000256" key="4">
    <source>
        <dbReference type="PIRNR" id="PIRNR004692"/>
    </source>
</evidence>
<keyword evidence="3 7" id="KW-0129">CBS domain</keyword>
<keyword evidence="10" id="KW-0413">Isomerase</keyword>
<gene>
    <name evidence="10" type="ORF">TST_1219</name>
</gene>
<dbReference type="Pfam" id="PF00571">
    <property type="entry name" value="CBS"/>
    <property type="match status" value="2"/>
</dbReference>
<feature type="binding site" evidence="5">
    <location>
        <position position="76"/>
    </location>
    <ligand>
        <name>Zn(2+)</name>
        <dbReference type="ChEBI" id="CHEBI:29105"/>
    </ligand>
</feature>
<name>A0A0S3QUN2_THET7</name>
<comment type="similarity">
    <text evidence="1 4">Belongs to the SIS family. GutQ/KpsF subfamily.</text>
</comment>
<dbReference type="Gene3D" id="3.40.50.10490">
    <property type="entry name" value="Glucose-6-phosphate isomerase like protein, domain 1"/>
    <property type="match status" value="1"/>
</dbReference>
<sequence>MTKEEIIQEGKRVVEIELEAVRRLYGRIDDNFAEAVEILYNCKGRVVFTGMGKSGIIARKIAATMASTGTPSFFLHPAEGVHGDLGMITKGDVVVAISNSGKTREVLEVIPVVKRLGLKLIAMTGNLESELAKRADVVLDISVEREACPLGLAPTASTTAALVMGDALAMALLKRKGFRKEDFAFVHPAGSLGKRLLLRVEDLMHVGGEIPIVKPETPMKDVVLEISTKRLGMTTVVDDEGRLIGVITDGDLRRLIERMGKAMFDAKAKDVMTKNPKTIRKDALAVKALGEMERYSITSLVVVDNKNKVEGVIHLHDLLKSGIV</sequence>
<dbReference type="SMART" id="SM00116">
    <property type="entry name" value="CBS"/>
    <property type="match status" value="2"/>
</dbReference>
<evidence type="ECO:0000256" key="5">
    <source>
        <dbReference type="PIRSR" id="PIRSR004692-2"/>
    </source>
</evidence>
<keyword evidence="5" id="KW-0479">Metal-binding</keyword>
<feature type="domain" description="SIS" evidence="9">
    <location>
        <begin position="35"/>
        <end position="178"/>
    </location>
</feature>
<dbReference type="InterPro" id="IPR004800">
    <property type="entry name" value="KdsD/KpsF-type"/>
</dbReference>
<feature type="site" description="Catalytically relevant" evidence="6">
    <location>
        <position position="146"/>
    </location>
</feature>
<protein>
    <submittedName>
        <fullName evidence="10">Arabinose-5-phosphate isomerase</fullName>
        <ecNumber evidence="10">5.3.1.13</ecNumber>
    </submittedName>
</protein>
<dbReference type="InterPro" id="IPR001347">
    <property type="entry name" value="SIS_dom"/>
</dbReference>
<dbReference type="GO" id="GO:0005975">
    <property type="term" value="P:carbohydrate metabolic process"/>
    <property type="evidence" value="ECO:0007669"/>
    <property type="project" value="InterPro"/>
</dbReference>
<dbReference type="FunFam" id="3.40.50.10490:FF:000011">
    <property type="entry name" value="Arabinose 5-phosphate isomerase"/>
    <property type="match status" value="1"/>
</dbReference>
<dbReference type="InterPro" id="IPR000644">
    <property type="entry name" value="CBS_dom"/>
</dbReference>
<reference evidence="11" key="1">
    <citation type="journal article" date="2018" name="Science">
        <title>A primordial and reversible TCA cycle in a facultatively chemolithoautotrophic thermophile.</title>
        <authorList>
            <person name="Nunoura T."/>
            <person name="Chikaraishi Y."/>
            <person name="Izaki R."/>
            <person name="Suwa T."/>
            <person name="Sato T."/>
            <person name="Harada T."/>
            <person name="Mori K."/>
            <person name="Kato Y."/>
            <person name="Miyazaki M."/>
            <person name="Shimamura S."/>
            <person name="Yanagawa K."/>
            <person name="Shuto A."/>
            <person name="Ohkouchi N."/>
            <person name="Fujita N."/>
            <person name="Takaki Y."/>
            <person name="Atomi H."/>
            <person name="Takai K."/>
        </authorList>
    </citation>
    <scope>NUCLEOTIDE SEQUENCE [LARGE SCALE GENOMIC DNA]</scope>
    <source>
        <strain evidence="11">DSM 17441 / JCM 13301 / NBRC 103674 / ABI70S6</strain>
    </source>
</reference>
<dbReference type="PANTHER" id="PTHR42745:SF1">
    <property type="entry name" value="ARABINOSE 5-PHOSPHATE ISOMERASE KDSD"/>
    <property type="match status" value="1"/>
</dbReference>
<dbReference type="GO" id="GO:0019146">
    <property type="term" value="F:arabinose-5-phosphate isomerase activity"/>
    <property type="evidence" value="ECO:0007669"/>
    <property type="project" value="UniProtKB-EC"/>
</dbReference>
<dbReference type="InterPro" id="IPR035474">
    <property type="entry name" value="SIS_Kpsf"/>
</dbReference>
<keyword evidence="5" id="KW-0862">Zinc</keyword>
<feature type="site" description="Catalytically relevant" evidence="6">
    <location>
        <position position="53"/>
    </location>
</feature>
<evidence type="ECO:0000256" key="7">
    <source>
        <dbReference type="PROSITE-ProRule" id="PRU00703"/>
    </source>
</evidence>
<feature type="site" description="Catalytically relevant" evidence="6">
    <location>
        <position position="187"/>
    </location>
</feature>
<dbReference type="AlphaFoldDB" id="A0A0S3QUN2"/>
<dbReference type="PANTHER" id="PTHR42745">
    <property type="match status" value="1"/>
</dbReference>
<dbReference type="PIRSF" id="PIRSF004692">
    <property type="entry name" value="KdsD_KpsF"/>
    <property type="match status" value="1"/>
</dbReference>
<dbReference type="GO" id="GO:1901135">
    <property type="term" value="P:carbohydrate derivative metabolic process"/>
    <property type="evidence" value="ECO:0007669"/>
    <property type="project" value="InterPro"/>
</dbReference>
<dbReference type="GO" id="GO:0046872">
    <property type="term" value="F:metal ion binding"/>
    <property type="evidence" value="ECO:0007669"/>
    <property type="project" value="UniProtKB-KW"/>
</dbReference>
<dbReference type="InterPro" id="IPR046342">
    <property type="entry name" value="CBS_dom_sf"/>
</dbReference>
<feature type="domain" description="CBS" evidence="8">
    <location>
        <begin position="204"/>
        <end position="263"/>
    </location>
</feature>
<dbReference type="EMBL" id="AP013035">
    <property type="protein sequence ID" value="BAT72007.1"/>
    <property type="molecule type" value="Genomic_DNA"/>
</dbReference>
<dbReference type="RefSeq" id="WP_068550002.1">
    <property type="nucleotide sequence ID" value="NZ_AP013035.1"/>
</dbReference>
<dbReference type="STRING" id="1298851.TST_1219"/>
<dbReference type="Proteomes" id="UP000063234">
    <property type="component" value="Chromosome"/>
</dbReference>
<keyword evidence="11" id="KW-1185">Reference proteome</keyword>
<feature type="domain" description="CBS" evidence="8">
    <location>
        <begin position="272"/>
        <end position="324"/>
    </location>
</feature>
<dbReference type="PROSITE" id="PS51464">
    <property type="entry name" value="SIS"/>
    <property type="match status" value="1"/>
</dbReference>
<dbReference type="Pfam" id="PF01380">
    <property type="entry name" value="SIS"/>
    <property type="match status" value="1"/>
</dbReference>
<dbReference type="SUPFAM" id="SSF53697">
    <property type="entry name" value="SIS domain"/>
    <property type="match status" value="1"/>
</dbReference>
<keyword evidence="2" id="KW-0677">Repeat</keyword>
<dbReference type="PATRIC" id="fig|1298851.3.peg.1287"/>
<evidence type="ECO:0000259" key="9">
    <source>
        <dbReference type="PROSITE" id="PS51464"/>
    </source>
</evidence>
<dbReference type="PROSITE" id="PS51371">
    <property type="entry name" value="CBS"/>
    <property type="match status" value="2"/>
</dbReference>
<feature type="site" description="Catalytically relevant" evidence="6">
    <location>
        <position position="105"/>
    </location>
</feature>
<dbReference type="EC" id="5.3.1.13" evidence="10"/>
<evidence type="ECO:0000313" key="11">
    <source>
        <dbReference type="Proteomes" id="UP000063234"/>
    </source>
</evidence>
<accession>A0A0S3QUN2</accession>
<dbReference type="CDD" id="cd05014">
    <property type="entry name" value="SIS_Kpsf"/>
    <property type="match status" value="1"/>
</dbReference>
<dbReference type="InterPro" id="IPR050986">
    <property type="entry name" value="GutQ/KpsF_isomerases"/>
</dbReference>
<evidence type="ECO:0000313" key="10">
    <source>
        <dbReference type="EMBL" id="BAT72007.1"/>
    </source>
</evidence>
<dbReference type="Gene3D" id="3.10.580.10">
    <property type="entry name" value="CBS-domain"/>
    <property type="match status" value="1"/>
</dbReference>